<dbReference type="Proteomes" id="UP000051012">
    <property type="component" value="Unassembled WGS sequence"/>
</dbReference>
<evidence type="ECO:0000259" key="1">
    <source>
        <dbReference type="Pfam" id="PF13243"/>
    </source>
</evidence>
<organism evidence="2 3">
    <name type="scientific">candidate division TA06 bacterium DG_78</name>
    <dbReference type="NCBI Taxonomy" id="1703772"/>
    <lineage>
        <taxon>Bacteria</taxon>
        <taxon>Bacteria division TA06</taxon>
    </lineage>
</organism>
<dbReference type="Gene3D" id="1.50.10.20">
    <property type="match status" value="1"/>
</dbReference>
<dbReference type="Pfam" id="PF13243">
    <property type="entry name" value="SQHop_cyclase_C"/>
    <property type="match status" value="1"/>
</dbReference>
<dbReference type="SUPFAM" id="SSF48239">
    <property type="entry name" value="Terpenoid cyclases/Protein prenyltransferases"/>
    <property type="match status" value="1"/>
</dbReference>
<evidence type="ECO:0000313" key="2">
    <source>
        <dbReference type="EMBL" id="KPJ72311.1"/>
    </source>
</evidence>
<dbReference type="AlphaFoldDB" id="A0A0S7YBY2"/>
<proteinExistence type="predicted"/>
<protein>
    <recommendedName>
        <fullName evidence="1">Squalene cyclase C-terminal domain-containing protein</fullName>
    </recommendedName>
</protein>
<comment type="caution">
    <text evidence="2">The sequence shown here is derived from an EMBL/GenBank/DDBJ whole genome shotgun (WGS) entry which is preliminary data.</text>
</comment>
<gene>
    <name evidence="2" type="ORF">AMJ52_06780</name>
</gene>
<evidence type="ECO:0000313" key="3">
    <source>
        <dbReference type="Proteomes" id="UP000051012"/>
    </source>
</evidence>
<dbReference type="InterPro" id="IPR032696">
    <property type="entry name" value="SQ_cyclase_C"/>
</dbReference>
<feature type="domain" description="Squalene cyclase C-terminal" evidence="1">
    <location>
        <begin position="71"/>
        <end position="220"/>
    </location>
</feature>
<reference evidence="2 3" key="1">
    <citation type="journal article" date="2015" name="Microbiome">
        <title>Genomic resolution of linkages in carbon, nitrogen, and sulfur cycling among widespread estuary sediment bacteria.</title>
        <authorList>
            <person name="Baker B.J."/>
            <person name="Lazar C.S."/>
            <person name="Teske A.P."/>
            <person name="Dick G.J."/>
        </authorList>
    </citation>
    <scope>NUCLEOTIDE SEQUENCE [LARGE SCALE GENOMIC DNA]</scope>
    <source>
        <strain evidence="2">DG_78</strain>
    </source>
</reference>
<dbReference type="CDD" id="cd00688">
    <property type="entry name" value="ISOPREN_C2_like"/>
    <property type="match status" value="1"/>
</dbReference>
<sequence length="318" mass="37086">MNQDIFNWLLEGEPWVRYRTLKDILSKEKSNAEVTAAKRTINNHASIKQLFDKQNRDGYWGTSKDIYTWWPKKDTTFWVLGVLADFGFTKVDKKISRAAEYVLSTQLPCGGFGCAPPPAPYDCFTGILTESLAKLGYTEDMRLKEAYEWLIQRQRRDGGFWCKNTGLPGRPRERESSCAFATLCVLGALAQESELKNSKIAKRSVEFLLTCWENRGKIKYAGHDSQIGKGWEKLKYPFTDYRILKYLDTLSEFEFVKNDRRIHAMLEGLIAKQNINGRFYAESIHTVWSNFDFGQKEMPSRWITFMVKRIEKRFRKNK</sequence>
<name>A0A0S7YBY2_UNCT6</name>
<dbReference type="InterPro" id="IPR008930">
    <property type="entry name" value="Terpenoid_cyclase/PrenylTrfase"/>
</dbReference>
<dbReference type="EMBL" id="LJNI01000083">
    <property type="protein sequence ID" value="KPJ72311.1"/>
    <property type="molecule type" value="Genomic_DNA"/>
</dbReference>
<accession>A0A0S7YBY2</accession>